<sequence>MGEPLETAMECWKSCRPGKVAWKLVDVQGLACTIRSGLPLSVAQVIESAAWKGGPLIQLTDTITRPQADDLVLNHCWIKPFVQKFREKVPSGFFVVDTFLYLDKLYNGKLLQPLNAGDSKHSLASEEAKKVKLLIGTLRALWRSSKAGSHPRISELKALLLPSPTRSKAKASDPPPAHDSEDDDGGEEEVGDQEMVGPEENSSPGEGSGDEGDSQETMFLDGGIPKPLALRSRGDEGGDSESDSDDEGPPPLESPSGENDLVATTSPDDDSPPPAALCDGAASDQGGTDQGDSSSTSSSADEESLHTPDKRPWNEELFTSPMCGNSGPPRSHIVEMCISLMQFFGSNHPEIMKNYHLVNYMDHCEWAFARFGLRASSWLATPDYFDSWLNRFKELGNKVLSPQESAKLSRSCPEAVAAEAEFRKTTQKVDSGSAMGKLLRQNALDSGERKGYSGGRDGKTPSLQTPPPSMGALERALESNLTPPPIGMQTAT</sequence>
<keyword evidence="3" id="KW-1185">Reference proteome</keyword>
<feature type="region of interest" description="Disordered" evidence="1">
    <location>
        <begin position="445"/>
        <end position="492"/>
    </location>
</feature>
<protein>
    <submittedName>
        <fullName evidence="2">30S ribosomal protein S6</fullName>
    </submittedName>
</protein>
<name>A0ABP0LB05_9DINO</name>
<feature type="compositionally biased region" description="Low complexity" evidence="1">
    <location>
        <begin position="279"/>
        <end position="299"/>
    </location>
</feature>
<dbReference type="GO" id="GO:0005840">
    <property type="term" value="C:ribosome"/>
    <property type="evidence" value="ECO:0007669"/>
    <property type="project" value="UniProtKB-KW"/>
</dbReference>
<feature type="region of interest" description="Disordered" evidence="1">
    <location>
        <begin position="158"/>
        <end position="325"/>
    </location>
</feature>
<keyword evidence="2" id="KW-0689">Ribosomal protein</keyword>
<feature type="compositionally biased region" description="Basic and acidic residues" evidence="1">
    <location>
        <begin position="446"/>
        <end position="459"/>
    </location>
</feature>
<gene>
    <name evidence="2" type="ORF">SCF082_LOCUS21247</name>
</gene>
<organism evidence="2 3">
    <name type="scientific">Durusdinium trenchii</name>
    <dbReference type="NCBI Taxonomy" id="1381693"/>
    <lineage>
        <taxon>Eukaryota</taxon>
        <taxon>Sar</taxon>
        <taxon>Alveolata</taxon>
        <taxon>Dinophyceae</taxon>
        <taxon>Suessiales</taxon>
        <taxon>Symbiodiniaceae</taxon>
        <taxon>Durusdinium</taxon>
    </lineage>
</organism>
<keyword evidence="2" id="KW-0687">Ribonucleoprotein</keyword>
<comment type="caution">
    <text evidence="2">The sequence shown here is derived from an EMBL/GenBank/DDBJ whole genome shotgun (WGS) entry which is preliminary data.</text>
</comment>
<evidence type="ECO:0000313" key="3">
    <source>
        <dbReference type="Proteomes" id="UP001642464"/>
    </source>
</evidence>
<feature type="non-terminal residue" evidence="2">
    <location>
        <position position="492"/>
    </location>
</feature>
<evidence type="ECO:0000313" key="2">
    <source>
        <dbReference type="EMBL" id="CAK9035349.1"/>
    </source>
</evidence>
<proteinExistence type="predicted"/>
<accession>A0ABP0LB05</accession>
<feature type="compositionally biased region" description="Acidic residues" evidence="1">
    <location>
        <begin position="180"/>
        <end position="192"/>
    </location>
</feature>
<reference evidence="2 3" key="1">
    <citation type="submission" date="2024-02" db="EMBL/GenBank/DDBJ databases">
        <authorList>
            <person name="Chen Y."/>
            <person name="Shah S."/>
            <person name="Dougan E. K."/>
            <person name="Thang M."/>
            <person name="Chan C."/>
        </authorList>
    </citation>
    <scope>NUCLEOTIDE SEQUENCE [LARGE SCALE GENOMIC DNA]</scope>
</reference>
<feature type="compositionally biased region" description="Low complexity" evidence="1">
    <location>
        <begin position="254"/>
        <end position="266"/>
    </location>
</feature>
<feature type="compositionally biased region" description="Basic and acidic residues" evidence="1">
    <location>
        <begin position="303"/>
        <end position="314"/>
    </location>
</feature>
<dbReference type="Proteomes" id="UP001642464">
    <property type="component" value="Unassembled WGS sequence"/>
</dbReference>
<feature type="compositionally biased region" description="Acidic residues" evidence="1">
    <location>
        <begin position="237"/>
        <end position="248"/>
    </location>
</feature>
<dbReference type="EMBL" id="CAXAMM010015026">
    <property type="protein sequence ID" value="CAK9035349.1"/>
    <property type="molecule type" value="Genomic_DNA"/>
</dbReference>
<evidence type="ECO:0000256" key="1">
    <source>
        <dbReference type="SAM" id="MobiDB-lite"/>
    </source>
</evidence>